<name>A0A553NYJ0_TIGCA</name>
<feature type="region of interest" description="Disordered" evidence="1">
    <location>
        <begin position="373"/>
        <end position="446"/>
    </location>
</feature>
<dbReference type="AlphaFoldDB" id="A0A553NYJ0"/>
<evidence type="ECO:0008006" key="6">
    <source>
        <dbReference type="Google" id="ProtNLM"/>
    </source>
</evidence>
<evidence type="ECO:0000313" key="5">
    <source>
        <dbReference type="Proteomes" id="UP000318571"/>
    </source>
</evidence>
<protein>
    <recommendedName>
        <fullName evidence="6">C-type lectin domain-containing protein</fullName>
    </recommendedName>
</protein>
<dbReference type="EMBL" id="VCGU01000009">
    <property type="protein sequence ID" value="TRY70494.1"/>
    <property type="molecule type" value="Genomic_DNA"/>
</dbReference>
<feature type="chain" id="PRO_5021925181" description="C-type lectin domain-containing protein" evidence="3">
    <location>
        <begin position="20"/>
        <end position="563"/>
    </location>
</feature>
<gene>
    <name evidence="4" type="ORF">TCAL_15049</name>
</gene>
<keyword evidence="2" id="KW-0812">Transmembrane</keyword>
<organism evidence="4 5">
    <name type="scientific">Tigriopus californicus</name>
    <name type="common">Marine copepod</name>
    <dbReference type="NCBI Taxonomy" id="6832"/>
    <lineage>
        <taxon>Eukaryota</taxon>
        <taxon>Metazoa</taxon>
        <taxon>Ecdysozoa</taxon>
        <taxon>Arthropoda</taxon>
        <taxon>Crustacea</taxon>
        <taxon>Multicrustacea</taxon>
        <taxon>Hexanauplia</taxon>
        <taxon>Copepoda</taxon>
        <taxon>Harpacticoida</taxon>
        <taxon>Harpacticidae</taxon>
        <taxon>Tigriopus</taxon>
    </lineage>
</organism>
<feature type="transmembrane region" description="Helical" evidence="2">
    <location>
        <begin position="306"/>
        <end position="332"/>
    </location>
</feature>
<reference evidence="4 5" key="1">
    <citation type="journal article" date="2018" name="Nat. Ecol. Evol.">
        <title>Genomic signatures of mitonuclear coevolution across populations of Tigriopus californicus.</title>
        <authorList>
            <person name="Barreto F.S."/>
            <person name="Watson E.T."/>
            <person name="Lima T.G."/>
            <person name="Willett C.S."/>
            <person name="Edmands S."/>
            <person name="Li W."/>
            <person name="Burton R.S."/>
        </authorList>
    </citation>
    <scope>NUCLEOTIDE SEQUENCE [LARGE SCALE GENOMIC DNA]</scope>
    <source>
        <strain evidence="4 5">San Diego</strain>
    </source>
</reference>
<keyword evidence="3" id="KW-0732">Signal</keyword>
<evidence type="ECO:0000256" key="3">
    <source>
        <dbReference type="SAM" id="SignalP"/>
    </source>
</evidence>
<evidence type="ECO:0000256" key="2">
    <source>
        <dbReference type="SAM" id="Phobius"/>
    </source>
</evidence>
<keyword evidence="5" id="KW-1185">Reference proteome</keyword>
<accession>A0A553NYJ0</accession>
<evidence type="ECO:0000256" key="1">
    <source>
        <dbReference type="SAM" id="MobiDB-lite"/>
    </source>
</evidence>
<feature type="signal peptide" evidence="3">
    <location>
        <begin position="1"/>
        <end position="19"/>
    </location>
</feature>
<keyword evidence="2" id="KW-1133">Transmembrane helix</keyword>
<feature type="compositionally biased region" description="Polar residues" evidence="1">
    <location>
        <begin position="408"/>
        <end position="425"/>
    </location>
</feature>
<proteinExistence type="predicted"/>
<dbReference type="Proteomes" id="UP000318571">
    <property type="component" value="Chromosome 9"/>
</dbReference>
<sequence>MKDQFVFFFLSWLIHNTQSLLFRIDQFADATDECRASGGKPITYILDEENPARYIAVDPSYRIKTLNKNLRRVDATKMFGSSIADSRFLQDFAEDAKPLWISKWNSTFNCVLHVETELPKGDKTRSKYDALSLIIIELNHSGHPKMSNYVEVASLGHSGARRKVVSKKAHYSDRIWAATNPNFLLSGQLSGFDSIDYRTKIDEQHIIKPETLHSTFDKPASITVNMSNWTYNSHIYMVFTSYKYLRNGERCQEQKEFDCSAPSFLSSSTDHMCMSSTLACDGLPNCGQDYLPNQDENCFKIHWSSVLLSLVSYILLAITLLLCLSCFARVLIQWSVRSSLAELRGIGSPTGSFRSSSRFFSFLGNTFTSRWERPPPTYDEAMKHVNPDLARPNDPPPYNDTFSDSERSGSSARRVQPTSGATSIVETPPPDYGCQDGHHYLERGGGTTALRSTNVRASSSGASNILISSSLPSLLESSATYHQPAVVILPPTPVAHLPSNVDHTHPQGCKEPLLTQSGANARSSFLLTSSSSDLHTHLPKPNSQTNEVTENTVHVEICQTSSY</sequence>
<comment type="caution">
    <text evidence="4">The sequence shown here is derived from an EMBL/GenBank/DDBJ whole genome shotgun (WGS) entry which is preliminary data.</text>
</comment>
<keyword evidence="2" id="KW-0472">Membrane</keyword>
<evidence type="ECO:0000313" key="4">
    <source>
        <dbReference type="EMBL" id="TRY70494.1"/>
    </source>
</evidence>